<keyword evidence="2" id="KW-1133">Transmembrane helix</keyword>
<gene>
    <name evidence="3" type="ORF">GCM10022380_88200</name>
</gene>
<sequence length="105" mass="11614">MPKMSSGGRKRRQQQRATEANLRREVSKSSKVAYTAAYRRWLIGRTFGWALMAVGVVMAVVHIGAHLGNFSLLPTVGMQDLLLGWPMAGLLFIIGAVFAGRRLRT</sequence>
<feature type="transmembrane region" description="Helical" evidence="2">
    <location>
        <begin position="47"/>
        <end position="70"/>
    </location>
</feature>
<dbReference type="Proteomes" id="UP001501624">
    <property type="component" value="Unassembled WGS sequence"/>
</dbReference>
<name>A0ABP7JW90_9PSEU</name>
<keyword evidence="4" id="KW-1185">Reference proteome</keyword>
<reference evidence="4" key="1">
    <citation type="journal article" date="2019" name="Int. J. Syst. Evol. Microbiol.">
        <title>The Global Catalogue of Microorganisms (GCM) 10K type strain sequencing project: providing services to taxonomists for standard genome sequencing and annotation.</title>
        <authorList>
            <consortium name="The Broad Institute Genomics Platform"/>
            <consortium name="The Broad Institute Genome Sequencing Center for Infectious Disease"/>
            <person name="Wu L."/>
            <person name="Ma J."/>
        </authorList>
    </citation>
    <scope>NUCLEOTIDE SEQUENCE [LARGE SCALE GENOMIC DNA]</scope>
    <source>
        <strain evidence="4">JCM 17017</strain>
    </source>
</reference>
<evidence type="ECO:0000256" key="2">
    <source>
        <dbReference type="SAM" id="Phobius"/>
    </source>
</evidence>
<accession>A0ABP7JW90</accession>
<evidence type="ECO:0000313" key="4">
    <source>
        <dbReference type="Proteomes" id="UP001501624"/>
    </source>
</evidence>
<dbReference type="RefSeq" id="WP_237339812.1">
    <property type="nucleotide sequence ID" value="NZ_BAABCM010000027.1"/>
</dbReference>
<dbReference type="EMBL" id="BAABCM010000027">
    <property type="protein sequence ID" value="GAA3857184.1"/>
    <property type="molecule type" value="Genomic_DNA"/>
</dbReference>
<keyword evidence="2" id="KW-0472">Membrane</keyword>
<proteinExistence type="predicted"/>
<evidence type="ECO:0000256" key="1">
    <source>
        <dbReference type="SAM" id="MobiDB-lite"/>
    </source>
</evidence>
<keyword evidence="2" id="KW-0812">Transmembrane</keyword>
<feature type="transmembrane region" description="Helical" evidence="2">
    <location>
        <begin position="82"/>
        <end position="100"/>
    </location>
</feature>
<feature type="region of interest" description="Disordered" evidence="1">
    <location>
        <begin position="1"/>
        <end position="24"/>
    </location>
</feature>
<evidence type="ECO:0000313" key="3">
    <source>
        <dbReference type="EMBL" id="GAA3857184.1"/>
    </source>
</evidence>
<organism evidence="3 4">
    <name type="scientific">Amycolatopsis tucumanensis</name>
    <dbReference type="NCBI Taxonomy" id="401106"/>
    <lineage>
        <taxon>Bacteria</taxon>
        <taxon>Bacillati</taxon>
        <taxon>Actinomycetota</taxon>
        <taxon>Actinomycetes</taxon>
        <taxon>Pseudonocardiales</taxon>
        <taxon>Pseudonocardiaceae</taxon>
        <taxon>Amycolatopsis</taxon>
    </lineage>
</organism>
<protein>
    <submittedName>
        <fullName evidence="3">Uncharacterized protein</fullName>
    </submittedName>
</protein>
<comment type="caution">
    <text evidence="3">The sequence shown here is derived from an EMBL/GenBank/DDBJ whole genome shotgun (WGS) entry which is preliminary data.</text>
</comment>